<dbReference type="InterPro" id="IPR017825">
    <property type="entry name" value="Lycopene_cyclase_dom"/>
</dbReference>
<dbReference type="NCBIfam" id="TIGR03462">
    <property type="entry name" value="CarR_dom_SF"/>
    <property type="match status" value="1"/>
</dbReference>
<keyword evidence="3 8" id="KW-0812">Transmembrane</keyword>
<evidence type="ECO:0000256" key="1">
    <source>
        <dbReference type="ARBA" id="ARBA00004141"/>
    </source>
</evidence>
<organism evidence="10 11">
    <name type="scientific">Actinopolymorpha singaporensis</name>
    <dbReference type="NCBI Taxonomy" id="117157"/>
    <lineage>
        <taxon>Bacteria</taxon>
        <taxon>Bacillati</taxon>
        <taxon>Actinomycetota</taxon>
        <taxon>Actinomycetes</taxon>
        <taxon>Propionibacteriales</taxon>
        <taxon>Actinopolymorphaceae</taxon>
        <taxon>Actinopolymorpha</taxon>
    </lineage>
</organism>
<reference evidence="10 11" key="1">
    <citation type="submission" date="2016-10" db="EMBL/GenBank/DDBJ databases">
        <authorList>
            <person name="de Groot N.N."/>
        </authorList>
    </citation>
    <scope>NUCLEOTIDE SEQUENCE [LARGE SCALE GENOMIC DNA]</scope>
    <source>
        <strain evidence="10 11">DSM 22024</strain>
    </source>
</reference>
<feature type="transmembrane region" description="Helical" evidence="8">
    <location>
        <begin position="46"/>
        <end position="70"/>
    </location>
</feature>
<evidence type="ECO:0000256" key="4">
    <source>
        <dbReference type="ARBA" id="ARBA00022746"/>
    </source>
</evidence>
<gene>
    <name evidence="10" type="ORF">SAMN04489717_0697</name>
</gene>
<evidence type="ECO:0000256" key="8">
    <source>
        <dbReference type="SAM" id="Phobius"/>
    </source>
</evidence>
<evidence type="ECO:0000256" key="3">
    <source>
        <dbReference type="ARBA" id="ARBA00022692"/>
    </source>
</evidence>
<keyword evidence="7" id="KW-0413">Isomerase</keyword>
<evidence type="ECO:0000259" key="9">
    <source>
        <dbReference type="Pfam" id="PF18916"/>
    </source>
</evidence>
<dbReference type="GO" id="GO:0016117">
    <property type="term" value="P:carotenoid biosynthetic process"/>
    <property type="evidence" value="ECO:0007669"/>
    <property type="project" value="UniProtKB-KW"/>
</dbReference>
<keyword evidence="11" id="KW-1185">Reference proteome</keyword>
<proteinExistence type="predicted"/>
<protein>
    <submittedName>
        <fullName evidence="10">Lycopene cyclase domain-containing protein</fullName>
    </submittedName>
</protein>
<feature type="transmembrane region" description="Helical" evidence="8">
    <location>
        <begin position="90"/>
        <end position="115"/>
    </location>
</feature>
<keyword evidence="6 8" id="KW-0472">Membrane</keyword>
<comment type="subcellular location">
    <subcellularLocation>
        <location evidence="1">Membrane</location>
        <topology evidence="1">Multi-pass membrane protein</topology>
    </subcellularLocation>
</comment>
<comment type="pathway">
    <text evidence="2">Carotenoid biosynthesis.</text>
</comment>
<dbReference type="AlphaFoldDB" id="A0A1H1M6N7"/>
<dbReference type="Pfam" id="PF18916">
    <property type="entry name" value="Lycopene_cyc"/>
    <property type="match status" value="1"/>
</dbReference>
<feature type="domain" description="Lycopene cyclase" evidence="9">
    <location>
        <begin position="18"/>
        <end position="105"/>
    </location>
</feature>
<dbReference type="GO" id="GO:0016020">
    <property type="term" value="C:membrane"/>
    <property type="evidence" value="ECO:0007669"/>
    <property type="project" value="UniProtKB-SubCell"/>
</dbReference>
<dbReference type="EMBL" id="LT629732">
    <property type="protein sequence ID" value="SDR82297.1"/>
    <property type="molecule type" value="Genomic_DNA"/>
</dbReference>
<evidence type="ECO:0000256" key="7">
    <source>
        <dbReference type="ARBA" id="ARBA00023235"/>
    </source>
</evidence>
<dbReference type="RefSeq" id="WP_241827762.1">
    <property type="nucleotide sequence ID" value="NZ_LT629732.1"/>
</dbReference>
<evidence type="ECO:0000256" key="6">
    <source>
        <dbReference type="ARBA" id="ARBA00023136"/>
    </source>
</evidence>
<dbReference type="GO" id="GO:0016872">
    <property type="term" value="F:intramolecular lyase activity"/>
    <property type="evidence" value="ECO:0007669"/>
    <property type="project" value="InterPro"/>
</dbReference>
<sequence length="135" mass="15644">MSRRVLRSPQIDRFQYLLLMAACLVLTLPLEFVFRARVYRRPSRLVRTLVPVLVVFLAWDAVAVARGHWHFSDRYTTGWLLPLNIPVEEFAFFLAIPICALLTYESVSTMLGYLADRRRVRRDPRSGEPQGAEHA</sequence>
<keyword evidence="4" id="KW-0125">Carotenoid biosynthesis</keyword>
<accession>A0A1H1M6N7</accession>
<evidence type="ECO:0000256" key="5">
    <source>
        <dbReference type="ARBA" id="ARBA00022989"/>
    </source>
</evidence>
<dbReference type="STRING" id="117157.SAMN04489717_0697"/>
<evidence type="ECO:0000313" key="11">
    <source>
        <dbReference type="Proteomes" id="UP000198983"/>
    </source>
</evidence>
<feature type="transmembrane region" description="Helical" evidence="8">
    <location>
        <begin position="14"/>
        <end position="34"/>
    </location>
</feature>
<evidence type="ECO:0000313" key="10">
    <source>
        <dbReference type="EMBL" id="SDR82297.1"/>
    </source>
</evidence>
<keyword evidence="5 8" id="KW-1133">Transmembrane helix</keyword>
<evidence type="ECO:0000256" key="2">
    <source>
        <dbReference type="ARBA" id="ARBA00004829"/>
    </source>
</evidence>
<name>A0A1H1M6N7_9ACTN</name>
<dbReference type="Proteomes" id="UP000198983">
    <property type="component" value="Chromosome I"/>
</dbReference>
<dbReference type="GO" id="GO:0045436">
    <property type="term" value="F:lycopene beta cyclase activity"/>
    <property type="evidence" value="ECO:0007669"/>
    <property type="project" value="UniProtKB-ARBA"/>
</dbReference>